<keyword evidence="7" id="KW-0807">Transducer</keyword>
<dbReference type="Proteomes" id="UP000796761">
    <property type="component" value="Unassembled WGS sequence"/>
</dbReference>
<proteinExistence type="predicted"/>
<sequence length="303" mass="34328">MEVTTVSPSPASPTEGDDLCEIDVTSVAIHSVTLLICLCGLFGNGAVICLLSLKVPNIGIFDLAFADFLFLLFTVPSTLLFLVEDVSCSPVVPQLYLSFLFQLSVISYYWALFRLMYISNIVDMFKLCFCWDLPKFLSWLVFTVHYWAFFALLTVIPAVTNLCPSHQQEHCRASLISMYTLILLLFAAPVVIFHMIDFIKAKWSSKKQQPNRRDIVIFLLVLFILLLTLCNFLQQLGYTIVSSQFFFLINCVHSSIKPFIYLLAGGFQRPCSLRSLRVSLHRVFDEQKEKTAHSNDASMDTGL</sequence>
<evidence type="ECO:0000256" key="5">
    <source>
        <dbReference type="ARBA" id="ARBA00023136"/>
    </source>
</evidence>
<feature type="transmembrane region" description="Helical" evidence="8">
    <location>
        <begin position="63"/>
        <end position="83"/>
    </location>
</feature>
<keyword evidence="5 8" id="KW-0472">Membrane</keyword>
<dbReference type="InterPro" id="IPR000276">
    <property type="entry name" value="GPCR_Rhodpsn"/>
</dbReference>
<evidence type="ECO:0000256" key="4">
    <source>
        <dbReference type="ARBA" id="ARBA00023040"/>
    </source>
</evidence>
<dbReference type="InterPro" id="IPR026234">
    <property type="entry name" value="MRGPCRFAMILY"/>
</dbReference>
<evidence type="ECO:0000256" key="1">
    <source>
        <dbReference type="ARBA" id="ARBA00004141"/>
    </source>
</evidence>
<evidence type="ECO:0000313" key="9">
    <source>
        <dbReference type="EMBL" id="TRZ06023.1"/>
    </source>
</evidence>
<dbReference type="AlphaFoldDB" id="A0A8K1FTK0"/>
<dbReference type="PANTHER" id="PTHR11334:SF68">
    <property type="entry name" value="G-PROTEIN COUPLED RECEPTORS FAMILY 1 PROFILE DOMAIN-CONTAINING PROTEIN-RELATED"/>
    <property type="match status" value="1"/>
</dbReference>
<evidence type="ECO:0000256" key="8">
    <source>
        <dbReference type="SAM" id="Phobius"/>
    </source>
</evidence>
<evidence type="ECO:0000256" key="7">
    <source>
        <dbReference type="ARBA" id="ARBA00023224"/>
    </source>
</evidence>
<keyword evidence="6" id="KW-0675">Receptor</keyword>
<feature type="transmembrane region" description="Helical" evidence="8">
    <location>
        <begin position="27"/>
        <end position="51"/>
    </location>
</feature>
<name>A0A8K1FTK0_9PASS</name>
<dbReference type="GO" id="GO:0005886">
    <property type="term" value="C:plasma membrane"/>
    <property type="evidence" value="ECO:0007669"/>
    <property type="project" value="TreeGrafter"/>
</dbReference>
<keyword evidence="3 8" id="KW-1133">Transmembrane helix</keyword>
<evidence type="ECO:0000256" key="2">
    <source>
        <dbReference type="ARBA" id="ARBA00022692"/>
    </source>
</evidence>
<evidence type="ECO:0000313" key="10">
    <source>
        <dbReference type="Proteomes" id="UP000796761"/>
    </source>
</evidence>
<organism evidence="9 10">
    <name type="scientific">Zosterops borbonicus</name>
    <dbReference type="NCBI Taxonomy" id="364589"/>
    <lineage>
        <taxon>Eukaryota</taxon>
        <taxon>Metazoa</taxon>
        <taxon>Chordata</taxon>
        <taxon>Craniata</taxon>
        <taxon>Vertebrata</taxon>
        <taxon>Euteleostomi</taxon>
        <taxon>Archelosauria</taxon>
        <taxon>Archosauria</taxon>
        <taxon>Dinosauria</taxon>
        <taxon>Saurischia</taxon>
        <taxon>Theropoda</taxon>
        <taxon>Coelurosauria</taxon>
        <taxon>Aves</taxon>
        <taxon>Neognathae</taxon>
        <taxon>Neoaves</taxon>
        <taxon>Telluraves</taxon>
        <taxon>Australaves</taxon>
        <taxon>Passeriformes</taxon>
        <taxon>Sylvioidea</taxon>
        <taxon>Zosteropidae</taxon>
        <taxon>Zosterops</taxon>
    </lineage>
</organism>
<accession>A0A8K1FTK0</accession>
<comment type="subcellular location">
    <subcellularLocation>
        <location evidence="1">Membrane</location>
        <topology evidence="1">Multi-pass membrane protein</topology>
    </subcellularLocation>
</comment>
<dbReference type="GO" id="GO:0004930">
    <property type="term" value="F:G protein-coupled receptor activity"/>
    <property type="evidence" value="ECO:0007669"/>
    <property type="project" value="UniProtKB-KW"/>
</dbReference>
<feature type="transmembrane region" description="Helical" evidence="8">
    <location>
        <begin position="176"/>
        <end position="196"/>
    </location>
</feature>
<keyword evidence="2 8" id="KW-0812">Transmembrane</keyword>
<comment type="caution">
    <text evidence="9">The sequence shown here is derived from an EMBL/GenBank/DDBJ whole genome shotgun (WGS) entry which is preliminary data.</text>
</comment>
<dbReference type="EMBL" id="SWJQ01003043">
    <property type="protein sequence ID" value="TRZ06023.1"/>
    <property type="molecule type" value="Genomic_DNA"/>
</dbReference>
<feature type="transmembrane region" description="Helical" evidence="8">
    <location>
        <begin position="136"/>
        <end position="156"/>
    </location>
</feature>
<feature type="transmembrane region" description="Helical" evidence="8">
    <location>
        <begin position="216"/>
        <end position="234"/>
    </location>
</feature>
<dbReference type="Gene3D" id="1.20.1070.10">
    <property type="entry name" value="Rhodopsin 7-helix transmembrane proteins"/>
    <property type="match status" value="1"/>
</dbReference>
<evidence type="ECO:0000256" key="3">
    <source>
        <dbReference type="ARBA" id="ARBA00022989"/>
    </source>
</evidence>
<evidence type="ECO:0008006" key="11">
    <source>
        <dbReference type="Google" id="ProtNLM"/>
    </source>
</evidence>
<feature type="transmembrane region" description="Helical" evidence="8">
    <location>
        <begin position="95"/>
        <end position="115"/>
    </location>
</feature>
<keyword evidence="4" id="KW-0297">G-protein coupled receptor</keyword>
<dbReference type="SUPFAM" id="SSF81321">
    <property type="entry name" value="Family A G protein-coupled receptor-like"/>
    <property type="match status" value="1"/>
</dbReference>
<dbReference type="PRINTS" id="PR00237">
    <property type="entry name" value="GPCRRHODOPSN"/>
</dbReference>
<keyword evidence="10" id="KW-1185">Reference proteome</keyword>
<dbReference type="PANTHER" id="PTHR11334">
    <property type="entry name" value="MAS-RELATED G-PROTEIN COUPLED RECEPTOR"/>
    <property type="match status" value="1"/>
</dbReference>
<dbReference type="OrthoDB" id="9216325at2759"/>
<reference evidence="9" key="1">
    <citation type="submission" date="2019-04" db="EMBL/GenBank/DDBJ databases">
        <title>Genome assembly of Zosterops borbonicus 15179.</title>
        <authorList>
            <person name="Leroy T."/>
            <person name="Anselmetti Y."/>
            <person name="Tilak M.-K."/>
            <person name="Nabholz B."/>
        </authorList>
    </citation>
    <scope>NUCLEOTIDE SEQUENCE</scope>
    <source>
        <strain evidence="9">HGM_15179</strain>
        <tissue evidence="9">Muscle</tissue>
    </source>
</reference>
<protein>
    <recommendedName>
        <fullName evidence="11">Mas-related G-protein coupled receptor member H-like</fullName>
    </recommendedName>
</protein>
<gene>
    <name evidence="9" type="ORF">HGM15179_021084</name>
</gene>
<evidence type="ECO:0000256" key="6">
    <source>
        <dbReference type="ARBA" id="ARBA00023170"/>
    </source>
</evidence>